<sequence length="172" mass="19978">MPLRRARNINDVYERIMARMEERLDQFVDQFANRMNDMMNPRRRGNRNGKSNEGEESENPLFEGDGSSLFAEPEEWEGDGVADDDYEEAPVFDDDQYEDFIEEEERFVRKGFVDSYPNFQEDENNVSFSGIILGVKESMPVYDTDIKDVIEEEEGFVRKRGLGGKKTTSKTS</sequence>
<keyword evidence="1" id="KW-0175">Coiled coil</keyword>
<protein>
    <submittedName>
        <fullName evidence="3">Uncharacterized protein</fullName>
    </submittedName>
</protein>
<feature type="region of interest" description="Disordered" evidence="2">
    <location>
        <begin position="35"/>
        <end position="89"/>
    </location>
</feature>
<proteinExistence type="predicted"/>
<evidence type="ECO:0000313" key="4">
    <source>
        <dbReference type="Proteomes" id="UP001151760"/>
    </source>
</evidence>
<dbReference type="EMBL" id="BQNB010015018">
    <property type="protein sequence ID" value="GJT35068.1"/>
    <property type="molecule type" value="Genomic_DNA"/>
</dbReference>
<reference evidence="3" key="1">
    <citation type="journal article" date="2022" name="Int. J. Mol. Sci.">
        <title>Draft Genome of Tanacetum Coccineum: Genomic Comparison of Closely Related Tanacetum-Family Plants.</title>
        <authorList>
            <person name="Yamashiro T."/>
            <person name="Shiraishi A."/>
            <person name="Nakayama K."/>
            <person name="Satake H."/>
        </authorList>
    </citation>
    <scope>NUCLEOTIDE SEQUENCE</scope>
</reference>
<feature type="compositionally biased region" description="Acidic residues" evidence="2">
    <location>
        <begin position="72"/>
        <end position="89"/>
    </location>
</feature>
<evidence type="ECO:0000256" key="1">
    <source>
        <dbReference type="SAM" id="Coils"/>
    </source>
</evidence>
<evidence type="ECO:0000256" key="2">
    <source>
        <dbReference type="SAM" id="MobiDB-lite"/>
    </source>
</evidence>
<feature type="coiled-coil region" evidence="1">
    <location>
        <begin position="3"/>
        <end position="30"/>
    </location>
</feature>
<organism evidence="3 4">
    <name type="scientific">Tanacetum coccineum</name>
    <dbReference type="NCBI Taxonomy" id="301880"/>
    <lineage>
        <taxon>Eukaryota</taxon>
        <taxon>Viridiplantae</taxon>
        <taxon>Streptophyta</taxon>
        <taxon>Embryophyta</taxon>
        <taxon>Tracheophyta</taxon>
        <taxon>Spermatophyta</taxon>
        <taxon>Magnoliopsida</taxon>
        <taxon>eudicotyledons</taxon>
        <taxon>Gunneridae</taxon>
        <taxon>Pentapetalae</taxon>
        <taxon>asterids</taxon>
        <taxon>campanulids</taxon>
        <taxon>Asterales</taxon>
        <taxon>Asteraceae</taxon>
        <taxon>Asteroideae</taxon>
        <taxon>Anthemideae</taxon>
        <taxon>Anthemidinae</taxon>
        <taxon>Tanacetum</taxon>
    </lineage>
</organism>
<dbReference type="Proteomes" id="UP001151760">
    <property type="component" value="Unassembled WGS sequence"/>
</dbReference>
<reference evidence="3" key="2">
    <citation type="submission" date="2022-01" db="EMBL/GenBank/DDBJ databases">
        <authorList>
            <person name="Yamashiro T."/>
            <person name="Shiraishi A."/>
            <person name="Satake H."/>
            <person name="Nakayama K."/>
        </authorList>
    </citation>
    <scope>NUCLEOTIDE SEQUENCE</scope>
</reference>
<comment type="caution">
    <text evidence="3">The sequence shown here is derived from an EMBL/GenBank/DDBJ whole genome shotgun (WGS) entry which is preliminary data.</text>
</comment>
<accession>A0ABQ5D9T8</accession>
<keyword evidence="4" id="KW-1185">Reference proteome</keyword>
<evidence type="ECO:0000313" key="3">
    <source>
        <dbReference type="EMBL" id="GJT35068.1"/>
    </source>
</evidence>
<name>A0ABQ5D9T8_9ASTR</name>
<gene>
    <name evidence="3" type="ORF">Tco_0925487</name>
</gene>